<evidence type="ECO:0000313" key="6">
    <source>
        <dbReference type="Proteomes" id="UP000800039"/>
    </source>
</evidence>
<dbReference type="InterPro" id="IPR007867">
    <property type="entry name" value="GMC_OxRtase_C"/>
</dbReference>
<dbReference type="GO" id="GO:0016614">
    <property type="term" value="F:oxidoreductase activity, acting on CH-OH group of donors"/>
    <property type="evidence" value="ECO:0007669"/>
    <property type="project" value="InterPro"/>
</dbReference>
<comment type="cofactor">
    <cofactor evidence="2">
        <name>FAD</name>
        <dbReference type="ChEBI" id="CHEBI:57692"/>
    </cofactor>
</comment>
<comment type="similarity">
    <text evidence="1 3">Belongs to the GMC oxidoreductase family.</text>
</comment>
<organism evidence="5 6">
    <name type="scientific">Cucurbitaria berberidis CBS 394.84</name>
    <dbReference type="NCBI Taxonomy" id="1168544"/>
    <lineage>
        <taxon>Eukaryota</taxon>
        <taxon>Fungi</taxon>
        <taxon>Dikarya</taxon>
        <taxon>Ascomycota</taxon>
        <taxon>Pezizomycotina</taxon>
        <taxon>Dothideomycetes</taxon>
        <taxon>Pleosporomycetidae</taxon>
        <taxon>Pleosporales</taxon>
        <taxon>Pleosporineae</taxon>
        <taxon>Cucurbitariaceae</taxon>
        <taxon>Cucurbitaria</taxon>
    </lineage>
</organism>
<dbReference type="Gene3D" id="3.50.50.60">
    <property type="entry name" value="FAD/NAD(P)-binding domain"/>
    <property type="match status" value="1"/>
</dbReference>
<reference evidence="5" key="1">
    <citation type="submission" date="2020-01" db="EMBL/GenBank/DDBJ databases">
        <authorList>
            <consortium name="DOE Joint Genome Institute"/>
            <person name="Haridas S."/>
            <person name="Albert R."/>
            <person name="Binder M."/>
            <person name="Bloem J."/>
            <person name="Labutti K."/>
            <person name="Salamov A."/>
            <person name="Andreopoulos B."/>
            <person name="Baker S.E."/>
            <person name="Barry K."/>
            <person name="Bills G."/>
            <person name="Bluhm B.H."/>
            <person name="Cannon C."/>
            <person name="Castanera R."/>
            <person name="Culley D.E."/>
            <person name="Daum C."/>
            <person name="Ezra D."/>
            <person name="Gonzalez J.B."/>
            <person name="Henrissat B."/>
            <person name="Kuo A."/>
            <person name="Liang C."/>
            <person name="Lipzen A."/>
            <person name="Lutzoni F."/>
            <person name="Magnuson J."/>
            <person name="Mondo S."/>
            <person name="Nolan M."/>
            <person name="Ohm R."/>
            <person name="Pangilinan J."/>
            <person name="Park H.-J."/>
            <person name="Ramirez L."/>
            <person name="Alfaro M."/>
            <person name="Sun H."/>
            <person name="Tritt A."/>
            <person name="Yoshinaga Y."/>
            <person name="Zwiers L.-H."/>
            <person name="Turgeon B.G."/>
            <person name="Goodwin S.B."/>
            <person name="Spatafora J.W."/>
            <person name="Crous P.W."/>
            <person name="Grigoriev I.V."/>
        </authorList>
    </citation>
    <scope>NUCLEOTIDE SEQUENCE</scope>
    <source>
        <strain evidence="5">CBS 394.84</strain>
    </source>
</reference>
<evidence type="ECO:0000256" key="3">
    <source>
        <dbReference type="RuleBase" id="RU003968"/>
    </source>
</evidence>
<dbReference type="EMBL" id="ML976619">
    <property type="protein sequence ID" value="KAF1841015.1"/>
    <property type="molecule type" value="Genomic_DNA"/>
</dbReference>
<dbReference type="PANTHER" id="PTHR11552">
    <property type="entry name" value="GLUCOSE-METHANOL-CHOLINE GMC OXIDOREDUCTASE"/>
    <property type="match status" value="1"/>
</dbReference>
<accession>A0A9P4G978</accession>
<dbReference type="AlphaFoldDB" id="A0A9P4G978"/>
<dbReference type="OrthoDB" id="269227at2759"/>
<dbReference type="Proteomes" id="UP000800039">
    <property type="component" value="Unassembled WGS sequence"/>
</dbReference>
<dbReference type="PIRSF" id="PIRSF000137">
    <property type="entry name" value="Alcohol_oxidase"/>
    <property type="match status" value="1"/>
</dbReference>
<proteinExistence type="inferred from homology"/>
<evidence type="ECO:0000259" key="4">
    <source>
        <dbReference type="PROSITE" id="PS00623"/>
    </source>
</evidence>
<dbReference type="RefSeq" id="XP_040783578.1">
    <property type="nucleotide sequence ID" value="XM_040937373.1"/>
</dbReference>
<comment type="caution">
    <text evidence="5">The sequence shown here is derived from an EMBL/GenBank/DDBJ whole genome shotgun (WGS) entry which is preliminary data.</text>
</comment>
<dbReference type="SUPFAM" id="SSF51905">
    <property type="entry name" value="FAD/NAD(P)-binding domain"/>
    <property type="match status" value="1"/>
</dbReference>
<dbReference type="Pfam" id="PF05199">
    <property type="entry name" value="GMC_oxred_C"/>
    <property type="match status" value="1"/>
</dbReference>
<dbReference type="PANTHER" id="PTHR11552:SF210">
    <property type="entry name" value="GLUCOSE-METHANOL-CHOLINE OXIDOREDUCTASE N-TERMINAL DOMAIN-CONTAINING PROTEIN-RELATED"/>
    <property type="match status" value="1"/>
</dbReference>
<keyword evidence="3" id="KW-0285">Flavoprotein</keyword>
<dbReference type="GO" id="GO:0050660">
    <property type="term" value="F:flavin adenine dinucleotide binding"/>
    <property type="evidence" value="ECO:0007669"/>
    <property type="project" value="InterPro"/>
</dbReference>
<dbReference type="GeneID" id="63854623"/>
<evidence type="ECO:0000256" key="1">
    <source>
        <dbReference type="ARBA" id="ARBA00010790"/>
    </source>
</evidence>
<gene>
    <name evidence="5" type="ORF">K460DRAFT_410408</name>
</gene>
<dbReference type="SUPFAM" id="SSF54373">
    <property type="entry name" value="FAD-linked reductases, C-terminal domain"/>
    <property type="match status" value="1"/>
</dbReference>
<name>A0A9P4G978_9PLEO</name>
<dbReference type="InterPro" id="IPR000172">
    <property type="entry name" value="GMC_OxRdtase_N"/>
</dbReference>
<dbReference type="Pfam" id="PF00732">
    <property type="entry name" value="GMC_oxred_N"/>
    <property type="match status" value="1"/>
</dbReference>
<dbReference type="InterPro" id="IPR012132">
    <property type="entry name" value="GMC_OxRdtase"/>
</dbReference>
<evidence type="ECO:0000313" key="5">
    <source>
        <dbReference type="EMBL" id="KAF1841015.1"/>
    </source>
</evidence>
<protein>
    <submittedName>
        <fullName evidence="5">GMC oxidoreductase</fullName>
    </submittedName>
</protein>
<dbReference type="PROSITE" id="PS00623">
    <property type="entry name" value="GMC_OXRED_1"/>
    <property type="match status" value="1"/>
</dbReference>
<feature type="domain" description="Glucose-methanol-choline oxidoreductase N-terminal" evidence="4">
    <location>
        <begin position="99"/>
        <end position="122"/>
    </location>
</feature>
<keyword evidence="2 3" id="KW-0274">FAD</keyword>
<evidence type="ECO:0000256" key="2">
    <source>
        <dbReference type="PIRSR" id="PIRSR000137-2"/>
    </source>
</evidence>
<sequence length="693" mass="75130">MAPSNTGPALCSLDEFLSHKYDYIIVGGGTAGLTVAARLTENPSVTVGVVEAGQNRMADPQVSTPSLYPNLIGRPEYDWCMSSIPQPNAGNKTYSMPRGRVLGGSSAINYQMYVRGSRKDYDSWAEMGNRGWGWDDLLPYFKKHQTLDIPDQAALPEDKQFMPHAAREKYHGTDGPIHTSFNDYYMPFEEDFCKVAYEVGGGNSTLSDAWSGDHMGFYSSLGAVDRTADPGRRSYAATGYLRPNLHRGNLRVLTEAQATKVLLERGRAVGIEFYHAGELRQVKAAKEVVLSAGVIQTPQLLELSDIGDPAILQKAGIDCVIENASVGANFQDHVLGGMLFDLKEGIKSSDALHGEEYAKAQQEVYEKTNKGPYGSPGMLMGFVSYASLVGNEGVKKLQNEIARTSLAKTKFEKKQEKVIVDQLPDATFANLQTFCIPCQLDMSAGSDQIQFLSAPPAGKNRVSLLICLEHPLSRGTVHISSSDPLKPPTIDPGYFRNECDAKILAAGIKWLDTVSKHPLVAKSLGDRVQPPPSNSLETEEQRIAYVKNHISTQYHLIGTAALGEVVDERLRVMSEKGQVVKGLRVVDASIFPGHVSGNIMASTYAVGEKGADLIKEDDAVCLLTAGPCSAKLAKLLTSAVQTVFDLHVVVVVPSGILSSGWDSRQNFALIMSYHRLSSSTASTPESRPGGLDP</sequence>
<keyword evidence="6" id="KW-1185">Reference proteome</keyword>
<dbReference type="InterPro" id="IPR036188">
    <property type="entry name" value="FAD/NAD-bd_sf"/>
</dbReference>
<feature type="binding site" evidence="2">
    <location>
        <position position="101"/>
    </location>
    <ligand>
        <name>FAD</name>
        <dbReference type="ChEBI" id="CHEBI:57692"/>
    </ligand>
</feature>
<dbReference type="Gene3D" id="3.30.560.10">
    <property type="entry name" value="Glucose Oxidase, domain 3"/>
    <property type="match status" value="1"/>
</dbReference>